<dbReference type="EMBL" id="JBHRVD010000001">
    <property type="protein sequence ID" value="MFC3320889.1"/>
    <property type="molecule type" value="Genomic_DNA"/>
</dbReference>
<sequence>MDLLSNFRSMLGAANVLTGNDAAPYLTDWRGVYQGAAQCVVRPATTEQVAGIVALCASSEIPIVPQGGNTGLVGGATPDASGKAVVVSMSRLSRVCGFDPENNTVTVQAGCVLQTLQEYCRDRDRLFPLSLAAEGSCTIGGNLASNAGGSQVLRYGTIRELTLGLEVVTADGEIWNGLGGLRKDNTGYDLKSLFVGSEGTLGIITTATLKLFPLPRMTQTALVATNGMASCVQLLIRLQTQIGLSLTAFEVMANECLKLVTSQFPQQHLPFDGSSVDAPWFALLELSGSQDREGLGECLETMLGDALEAGEICDATIATSVEQERAFWHLRESITLAQAKGGKGIKHDIALPISKIPEFVEEMDRNLSTTFPGLSVMPFGHLGDGNLHYNVGPSPRFAEDALQRSHDRIYVMVHDAVHALGGSISAEHGIGQLKRGELKRYKTAHELAMMRSIKAAFDPMNILNPGKVI</sequence>
<keyword evidence="2" id="KW-0285">Flavoprotein</keyword>
<proteinExistence type="inferred from homology"/>
<dbReference type="Pfam" id="PF02913">
    <property type="entry name" value="FAD-oxidase_C"/>
    <property type="match status" value="1"/>
</dbReference>
<organism evidence="5 6">
    <name type="scientific">Mesorhizobium cantuariense</name>
    <dbReference type="NCBI Taxonomy" id="1300275"/>
    <lineage>
        <taxon>Bacteria</taxon>
        <taxon>Pseudomonadati</taxon>
        <taxon>Pseudomonadota</taxon>
        <taxon>Alphaproteobacteria</taxon>
        <taxon>Hyphomicrobiales</taxon>
        <taxon>Phyllobacteriaceae</taxon>
        <taxon>Mesorhizobium</taxon>
    </lineage>
</organism>
<dbReference type="SUPFAM" id="SSF56176">
    <property type="entry name" value="FAD-binding/transporter-associated domain-like"/>
    <property type="match status" value="1"/>
</dbReference>
<reference evidence="6" key="1">
    <citation type="journal article" date="2019" name="Int. J. Syst. Evol. Microbiol.">
        <title>The Global Catalogue of Microorganisms (GCM) 10K type strain sequencing project: providing services to taxonomists for standard genome sequencing and annotation.</title>
        <authorList>
            <consortium name="The Broad Institute Genomics Platform"/>
            <consortium name="The Broad Institute Genome Sequencing Center for Infectious Disease"/>
            <person name="Wu L."/>
            <person name="Ma J."/>
        </authorList>
    </citation>
    <scope>NUCLEOTIDE SEQUENCE [LARGE SCALE GENOMIC DNA]</scope>
    <source>
        <strain evidence="6">ICMP 19515</strain>
    </source>
</reference>
<dbReference type="Gene3D" id="3.30.43.10">
    <property type="entry name" value="Uridine Diphospho-n-acetylenolpyruvylglucosamine Reductase, domain 2"/>
    <property type="match status" value="1"/>
</dbReference>
<dbReference type="Gene3D" id="3.30.70.2190">
    <property type="match status" value="1"/>
</dbReference>
<dbReference type="PROSITE" id="PS51387">
    <property type="entry name" value="FAD_PCMH"/>
    <property type="match status" value="1"/>
</dbReference>
<gene>
    <name evidence="5" type="ORF">ACFOJ9_03635</name>
</gene>
<evidence type="ECO:0000256" key="1">
    <source>
        <dbReference type="ARBA" id="ARBA00008000"/>
    </source>
</evidence>
<accession>A0ABV7MHU5</accession>
<keyword evidence="6" id="KW-1185">Reference proteome</keyword>
<dbReference type="InterPro" id="IPR016169">
    <property type="entry name" value="FAD-bd_PCMH_sub2"/>
</dbReference>
<evidence type="ECO:0000313" key="6">
    <source>
        <dbReference type="Proteomes" id="UP001595648"/>
    </source>
</evidence>
<evidence type="ECO:0000256" key="3">
    <source>
        <dbReference type="ARBA" id="ARBA00022827"/>
    </source>
</evidence>
<dbReference type="PANTHER" id="PTHR43716:SF2">
    <property type="entry name" value="BLL6224 PROTEIN"/>
    <property type="match status" value="1"/>
</dbReference>
<dbReference type="Gene3D" id="3.30.70.2740">
    <property type="match status" value="1"/>
</dbReference>
<dbReference type="InterPro" id="IPR016166">
    <property type="entry name" value="FAD-bd_PCMH"/>
</dbReference>
<evidence type="ECO:0000256" key="2">
    <source>
        <dbReference type="ARBA" id="ARBA00022630"/>
    </source>
</evidence>
<dbReference type="InterPro" id="IPR016164">
    <property type="entry name" value="FAD-linked_Oxase-like_C"/>
</dbReference>
<protein>
    <submittedName>
        <fullName evidence="5">FAD-binding oxidoreductase</fullName>
    </submittedName>
</protein>
<evidence type="ECO:0000313" key="5">
    <source>
        <dbReference type="EMBL" id="MFC3320889.1"/>
    </source>
</evidence>
<dbReference type="InterPro" id="IPR004113">
    <property type="entry name" value="FAD-bd_oxidored_4_C"/>
</dbReference>
<dbReference type="Pfam" id="PF01565">
    <property type="entry name" value="FAD_binding_4"/>
    <property type="match status" value="1"/>
</dbReference>
<dbReference type="PANTHER" id="PTHR43716">
    <property type="entry name" value="D-2-HYDROXYGLUTARATE DEHYDROGENASE, MITOCHONDRIAL"/>
    <property type="match status" value="1"/>
</dbReference>
<comment type="caution">
    <text evidence="5">The sequence shown here is derived from an EMBL/GenBank/DDBJ whole genome shotgun (WGS) entry which is preliminary data.</text>
</comment>
<dbReference type="InterPro" id="IPR006094">
    <property type="entry name" value="Oxid_FAD_bind_N"/>
</dbReference>
<feature type="domain" description="FAD-binding PCMH-type" evidence="4">
    <location>
        <begin position="33"/>
        <end position="214"/>
    </location>
</feature>
<dbReference type="Proteomes" id="UP001595648">
    <property type="component" value="Unassembled WGS sequence"/>
</dbReference>
<dbReference type="InterPro" id="IPR016171">
    <property type="entry name" value="Vanillyl_alc_oxidase_C-sub2"/>
</dbReference>
<dbReference type="SUPFAM" id="SSF55103">
    <property type="entry name" value="FAD-linked oxidases, C-terminal domain"/>
    <property type="match status" value="1"/>
</dbReference>
<keyword evidence="3" id="KW-0274">FAD</keyword>
<evidence type="ECO:0000259" key="4">
    <source>
        <dbReference type="PROSITE" id="PS51387"/>
    </source>
</evidence>
<dbReference type="InterPro" id="IPR036318">
    <property type="entry name" value="FAD-bd_PCMH-like_sf"/>
</dbReference>
<comment type="similarity">
    <text evidence="1">Belongs to the FAD-binding oxidoreductase/transferase type 4 family.</text>
</comment>
<dbReference type="Gene3D" id="1.10.45.10">
    <property type="entry name" value="Vanillyl-alcohol Oxidase, Chain A, domain 4"/>
    <property type="match status" value="1"/>
</dbReference>
<dbReference type="Gene3D" id="3.30.465.10">
    <property type="match status" value="1"/>
</dbReference>
<name>A0ABV7MHU5_9HYPH</name>
<dbReference type="InterPro" id="IPR016167">
    <property type="entry name" value="FAD-bd_PCMH_sub1"/>
</dbReference>
<dbReference type="InterPro" id="IPR051264">
    <property type="entry name" value="FAD-oxidored/transferase_4"/>
</dbReference>
<dbReference type="RefSeq" id="WP_378921767.1">
    <property type="nucleotide sequence ID" value="NZ_JBHRVD010000001.1"/>
</dbReference>